<dbReference type="AlphaFoldDB" id="A0A517RA04"/>
<dbReference type="GO" id="GO:0016989">
    <property type="term" value="F:sigma factor antagonist activity"/>
    <property type="evidence" value="ECO:0007669"/>
    <property type="project" value="TreeGrafter"/>
</dbReference>
<dbReference type="Proteomes" id="UP000317171">
    <property type="component" value="Chromosome"/>
</dbReference>
<evidence type="ECO:0000313" key="2">
    <source>
        <dbReference type="EMBL" id="QDT40722.1"/>
    </source>
</evidence>
<keyword evidence="1" id="KW-0812">Transmembrane</keyword>
<organism evidence="2 3">
    <name type="scientific">Gimesia alba</name>
    <dbReference type="NCBI Taxonomy" id="2527973"/>
    <lineage>
        <taxon>Bacteria</taxon>
        <taxon>Pseudomonadati</taxon>
        <taxon>Planctomycetota</taxon>
        <taxon>Planctomycetia</taxon>
        <taxon>Planctomycetales</taxon>
        <taxon>Planctomycetaceae</taxon>
        <taxon>Gimesia</taxon>
    </lineage>
</organism>
<dbReference type="RefSeq" id="WP_145211140.1">
    <property type="nucleotide sequence ID" value="NZ_CP036269.1"/>
</dbReference>
<evidence type="ECO:0000256" key="1">
    <source>
        <dbReference type="SAM" id="Phobius"/>
    </source>
</evidence>
<accession>A0A517RA04</accession>
<evidence type="ECO:0000313" key="3">
    <source>
        <dbReference type="Proteomes" id="UP000317171"/>
    </source>
</evidence>
<keyword evidence="3" id="KW-1185">Reference proteome</keyword>
<dbReference type="PANTHER" id="PTHR30273">
    <property type="entry name" value="PERIPLASMIC SIGNAL SENSOR AND SIGMA FACTOR ACTIVATOR FECR-RELATED"/>
    <property type="match status" value="1"/>
</dbReference>
<dbReference type="PANTHER" id="PTHR30273:SF2">
    <property type="entry name" value="PROTEIN FECR"/>
    <property type="match status" value="1"/>
</dbReference>
<reference evidence="2 3" key="1">
    <citation type="submission" date="2019-02" db="EMBL/GenBank/DDBJ databases">
        <title>Deep-cultivation of Planctomycetes and their phenomic and genomic characterization uncovers novel biology.</title>
        <authorList>
            <person name="Wiegand S."/>
            <person name="Jogler M."/>
            <person name="Boedeker C."/>
            <person name="Pinto D."/>
            <person name="Vollmers J."/>
            <person name="Rivas-Marin E."/>
            <person name="Kohn T."/>
            <person name="Peeters S.H."/>
            <person name="Heuer A."/>
            <person name="Rast P."/>
            <person name="Oberbeckmann S."/>
            <person name="Bunk B."/>
            <person name="Jeske O."/>
            <person name="Meyerdierks A."/>
            <person name="Storesund J.E."/>
            <person name="Kallscheuer N."/>
            <person name="Luecker S."/>
            <person name="Lage O.M."/>
            <person name="Pohl T."/>
            <person name="Merkel B.J."/>
            <person name="Hornburger P."/>
            <person name="Mueller R.-W."/>
            <person name="Bruemmer F."/>
            <person name="Labrenz M."/>
            <person name="Spormann A.M."/>
            <person name="Op den Camp H."/>
            <person name="Overmann J."/>
            <person name="Amann R."/>
            <person name="Jetten M.S.M."/>
            <person name="Mascher T."/>
            <person name="Medema M.H."/>
            <person name="Devos D.P."/>
            <person name="Kaster A.-K."/>
            <person name="Ovreas L."/>
            <person name="Rohde M."/>
            <person name="Galperin M.Y."/>
            <person name="Jogler C."/>
        </authorList>
    </citation>
    <scope>NUCLEOTIDE SEQUENCE [LARGE SCALE GENOMIC DNA]</scope>
    <source>
        <strain evidence="2 3">Pan241w</strain>
    </source>
</reference>
<protein>
    <submittedName>
        <fullName evidence="2">FecR protein</fullName>
    </submittedName>
</protein>
<keyword evidence="1" id="KW-1133">Transmembrane helix</keyword>
<sequence>MSVQDLSPEFEPLLNQLLNHSPEGGLSDSEFEQFQSFLLSDPRAIQHYFEYVDIDSGIQDDMSKRLLALEATAIGETDIKETAQKPQLYQEPQEIKRRSSGRRLLYMHYFLAVATSLVLFLALEWMTSGDFLWKQTPDSITKEKLTDLPYIATLTRATDCVWGGEFPPEFSGQRLLSNELILEQGVAEFRFDSGVRLILEGPTKINMVTACCAKLDYGKMVLHGYEPSPEFSLITPLLTFHDIGTEYGAKIDKDGEVDLYVFEGAVRVDPNQKNEQFAESVIIEAGQAKHLNDQSIDDIQLQPNLFNREVPGAPKDLQALQQELQVYDSFHPPVISDPERFSEWQNTGIGWENPWRKQMHSGALAKCDSHPRQSLARTQLAENQLGLIELRKPNTTAWRTLEKPIRMDTNAIYYLSFYMQKKHSDAAGNSEQFGNLSLQTSAKLEHARKILFGMSSTNYVILQADMQILEKAPPLQTGETYFFVAKIVASEKASDQVFLRAFSETEAIPDREPPVWSCNTTPFQDSNVFDLVRIKVARKGDFLFDELRIGTTWDSVVNPDLPRLVLEKQ</sequence>
<name>A0A517RA04_9PLAN</name>
<feature type="transmembrane region" description="Helical" evidence="1">
    <location>
        <begin position="104"/>
        <end position="126"/>
    </location>
</feature>
<dbReference type="KEGG" id="gaz:Pan241w_07800"/>
<keyword evidence="1" id="KW-0472">Membrane</keyword>
<dbReference type="EMBL" id="CP036269">
    <property type="protein sequence ID" value="QDT40722.1"/>
    <property type="molecule type" value="Genomic_DNA"/>
</dbReference>
<dbReference type="OrthoDB" id="255678at2"/>
<proteinExistence type="predicted"/>
<gene>
    <name evidence="2" type="ORF">Pan241w_07800</name>
</gene>
<dbReference type="InterPro" id="IPR012373">
    <property type="entry name" value="Ferrdict_sens_TM"/>
</dbReference>